<gene>
    <name evidence="4" type="ORF">GCM10022262_01840</name>
</gene>
<dbReference type="Pfam" id="PF00296">
    <property type="entry name" value="Bac_luciferase"/>
    <property type="match status" value="1"/>
</dbReference>
<comment type="caution">
    <text evidence="4">The sequence shown here is derived from an EMBL/GenBank/DDBJ whole genome shotgun (WGS) entry which is preliminary data.</text>
</comment>
<dbReference type="InterPro" id="IPR023907">
    <property type="entry name" value="Non-F420_Flavin_OxRdtase"/>
</dbReference>
<evidence type="ECO:0000256" key="2">
    <source>
        <dbReference type="SAM" id="MobiDB-lite"/>
    </source>
</evidence>
<protein>
    <submittedName>
        <fullName evidence="4">TIGR03885 family FMN-dependent LLM class oxidoreductase</fullName>
    </submittedName>
</protein>
<dbReference type="InterPro" id="IPR011251">
    <property type="entry name" value="Luciferase-like_dom"/>
</dbReference>
<evidence type="ECO:0000313" key="4">
    <source>
        <dbReference type="EMBL" id="GAA4285825.1"/>
    </source>
</evidence>
<keyword evidence="5" id="KW-1185">Reference proteome</keyword>
<evidence type="ECO:0000256" key="1">
    <source>
        <dbReference type="ARBA" id="ARBA00023002"/>
    </source>
</evidence>
<dbReference type="SUPFAM" id="SSF51679">
    <property type="entry name" value="Bacterial luciferase-like"/>
    <property type="match status" value="1"/>
</dbReference>
<dbReference type="Gene3D" id="3.20.20.30">
    <property type="entry name" value="Luciferase-like domain"/>
    <property type="match status" value="1"/>
</dbReference>
<dbReference type="InterPro" id="IPR050564">
    <property type="entry name" value="F420-G6PD/mer"/>
</dbReference>
<dbReference type="InterPro" id="IPR036661">
    <property type="entry name" value="Luciferase-like_sf"/>
</dbReference>
<dbReference type="NCBIfam" id="TIGR03557">
    <property type="entry name" value="F420_G6P_family"/>
    <property type="match status" value="1"/>
</dbReference>
<dbReference type="NCBIfam" id="TIGR03885">
    <property type="entry name" value="flavin_revert"/>
    <property type="match status" value="1"/>
</dbReference>
<dbReference type="InterPro" id="IPR019945">
    <property type="entry name" value="F420_G6P_DH-rel"/>
</dbReference>
<evidence type="ECO:0000259" key="3">
    <source>
        <dbReference type="Pfam" id="PF00296"/>
    </source>
</evidence>
<dbReference type="PANTHER" id="PTHR43244">
    <property type="match status" value="1"/>
</dbReference>
<feature type="domain" description="Luciferase-like" evidence="3">
    <location>
        <begin position="46"/>
        <end position="327"/>
    </location>
</feature>
<reference evidence="5" key="1">
    <citation type="journal article" date="2019" name="Int. J. Syst. Evol. Microbiol.">
        <title>The Global Catalogue of Microorganisms (GCM) 10K type strain sequencing project: providing services to taxonomists for standard genome sequencing and annotation.</title>
        <authorList>
            <consortium name="The Broad Institute Genomics Platform"/>
            <consortium name="The Broad Institute Genome Sequencing Center for Infectious Disease"/>
            <person name="Wu L."/>
            <person name="Ma J."/>
        </authorList>
    </citation>
    <scope>NUCLEOTIDE SEQUENCE [LARGE SCALE GENOMIC DNA]</scope>
    <source>
        <strain evidence="5">JCM 17459</strain>
    </source>
</reference>
<feature type="region of interest" description="Disordered" evidence="2">
    <location>
        <begin position="1"/>
        <end position="22"/>
    </location>
</feature>
<keyword evidence="1" id="KW-0560">Oxidoreductase</keyword>
<proteinExistence type="predicted"/>
<evidence type="ECO:0000313" key="5">
    <source>
        <dbReference type="Proteomes" id="UP001499841"/>
    </source>
</evidence>
<dbReference type="Proteomes" id="UP001499841">
    <property type="component" value="Unassembled WGS sequence"/>
</dbReference>
<name>A0ABP8EPH4_9MICO</name>
<dbReference type="EMBL" id="BAABBA010000001">
    <property type="protein sequence ID" value="GAA4285825.1"/>
    <property type="molecule type" value="Genomic_DNA"/>
</dbReference>
<sequence>MVSPTGPILPRRSGDPAHRRALGRRTCPVGNRQGAVTTYGFHCSHEQIAPSQLLADVQAAERAGFDMAMSSDHFFPWSSRQGHSGFTLSWLGAALATTSLRIGSVNAPGQRYHPAIVAQATATLGEMFPGRYWVALGSGQAMNEHITGDRWPDKETRVRRLEECVDVIRRLHAGEDVSHDGLVRVDRARLYDVPAEPVPLLATAITAPTAARAAAWADGMITINQPHEKLREVVAAYRDNGGRGPLALQLHLSWAPTRSEAEAIAHDQWRSNVFDAPLSLDADTPEHFDAASRDVTVATVEGAVRVSAEPAQHVEWIREYAALGFDEIYLHFVGQQQARWLDVAATEVLPALKES</sequence>
<accession>A0ABP8EPH4</accession>
<dbReference type="PANTHER" id="PTHR43244:SF1">
    <property type="entry name" value="5,10-METHYLENETETRAHYDROMETHANOPTERIN REDUCTASE"/>
    <property type="match status" value="1"/>
</dbReference>
<organism evidence="4 5">
    <name type="scientific">Georgenia daeguensis</name>
    <dbReference type="NCBI Taxonomy" id="908355"/>
    <lineage>
        <taxon>Bacteria</taxon>
        <taxon>Bacillati</taxon>
        <taxon>Actinomycetota</taxon>
        <taxon>Actinomycetes</taxon>
        <taxon>Micrococcales</taxon>
        <taxon>Bogoriellaceae</taxon>
        <taxon>Georgenia</taxon>
    </lineage>
</organism>